<accession>A0A2N5C6J9</accession>
<comment type="caution">
    <text evidence="6">The sequence shown here is derived from an EMBL/GenBank/DDBJ whole genome shotgun (WGS) entry which is preliminary data.</text>
</comment>
<dbReference type="GO" id="GO:0004301">
    <property type="term" value="F:epoxide hydrolase activity"/>
    <property type="evidence" value="ECO:0007669"/>
    <property type="project" value="TreeGrafter"/>
</dbReference>
<evidence type="ECO:0000313" key="7">
    <source>
        <dbReference type="Proteomes" id="UP000234341"/>
    </source>
</evidence>
<dbReference type="SUPFAM" id="SSF53474">
    <property type="entry name" value="alpha/beta-Hydrolases"/>
    <property type="match status" value="1"/>
</dbReference>
<dbReference type="GO" id="GO:0097176">
    <property type="term" value="P:epoxide metabolic process"/>
    <property type="evidence" value="ECO:0007669"/>
    <property type="project" value="TreeGrafter"/>
</dbReference>
<dbReference type="InterPro" id="IPR000639">
    <property type="entry name" value="Epox_hydrolase-like"/>
</dbReference>
<dbReference type="STRING" id="82633.GCA_000974605_01274"/>
<keyword evidence="3" id="KW-0378">Hydrolase</keyword>
<dbReference type="AlphaFoldDB" id="A0A2N5C6J9"/>
<proteinExistence type="inferred from homology"/>
<dbReference type="Gene3D" id="3.40.50.1820">
    <property type="entry name" value="alpha/beta hydrolase"/>
    <property type="match status" value="1"/>
</dbReference>
<protein>
    <submittedName>
        <fullName evidence="6">Multidrug MFS transporter</fullName>
    </submittedName>
</protein>
<dbReference type="InterPro" id="IPR010497">
    <property type="entry name" value="Epoxide_hydro_N"/>
</dbReference>
<dbReference type="OrthoDB" id="9780765at2"/>
<keyword evidence="2" id="KW-0058">Aromatic hydrocarbons catabolism</keyword>
<evidence type="ECO:0000256" key="2">
    <source>
        <dbReference type="ARBA" id="ARBA00022797"/>
    </source>
</evidence>
<sequence length="459" mass="50186">MTSYDSPTADELVGTPDRARRRLLLGGMASGALAMMPGATAIAASAQAALDATQDNIRPFRANFPQTALNDLKRRLAATRWPDAGPVADRSQGVQLERMQSLTRYWATSYNWRKAESRLNGYPQFVTRIDGVDIHFVHVRSRHANALPLVMTHGWPGSIFELLGTIGPLTDPTAHGGTADDAFHLVLPSIPGFGFSQKPVDGGWNPERIARAWDTLMKRLGYHRYVSQGGDWGAIISDAMGRLAPEGLLGIHVNRIERGTTLPAPIAMALKTGSPAPANLTAEEKLVLDEARDFLNKGFGYAAIMQTRPQTIGFGQSDSPVALAAWIYDKQADWVLTRGDPERALGRDALLDNITFYWLTNTGASSGRIYWETSVAGAKSAPITVPVAVTIFPGEVYRPPKHWLEQTYPKLVYYNRVQKGGHFAAWEEPALFSEEVRAAFRPMRNALSPALPSDASKPG</sequence>
<evidence type="ECO:0000259" key="5">
    <source>
        <dbReference type="Pfam" id="PF06441"/>
    </source>
</evidence>
<evidence type="ECO:0000256" key="4">
    <source>
        <dbReference type="PIRSR" id="PIRSR001112-1"/>
    </source>
</evidence>
<dbReference type="Proteomes" id="UP000234341">
    <property type="component" value="Unassembled WGS sequence"/>
</dbReference>
<gene>
    <name evidence="6" type="ORF">CYJ10_25475</name>
</gene>
<feature type="active site" description="Proton donor" evidence="4">
    <location>
        <position position="370"/>
    </location>
</feature>
<organism evidence="6 7">
    <name type="scientific">Cupriavidus pauculus</name>
    <dbReference type="NCBI Taxonomy" id="82633"/>
    <lineage>
        <taxon>Bacteria</taxon>
        <taxon>Pseudomonadati</taxon>
        <taxon>Pseudomonadota</taxon>
        <taxon>Betaproteobacteria</taxon>
        <taxon>Burkholderiales</taxon>
        <taxon>Burkholderiaceae</taxon>
        <taxon>Cupriavidus</taxon>
    </lineage>
</organism>
<dbReference type="PANTHER" id="PTHR21661:SF35">
    <property type="entry name" value="EPOXIDE HYDROLASE"/>
    <property type="match status" value="1"/>
</dbReference>
<dbReference type="EMBL" id="PJRP01000015">
    <property type="protein sequence ID" value="PLP97833.1"/>
    <property type="molecule type" value="Genomic_DNA"/>
</dbReference>
<evidence type="ECO:0000256" key="3">
    <source>
        <dbReference type="ARBA" id="ARBA00022801"/>
    </source>
</evidence>
<feature type="active site" description="Proton acceptor" evidence="4">
    <location>
        <position position="422"/>
    </location>
</feature>
<dbReference type="Pfam" id="PF06441">
    <property type="entry name" value="EHN"/>
    <property type="match status" value="1"/>
</dbReference>
<dbReference type="InterPro" id="IPR006311">
    <property type="entry name" value="TAT_signal"/>
</dbReference>
<evidence type="ECO:0000256" key="1">
    <source>
        <dbReference type="ARBA" id="ARBA00010088"/>
    </source>
</evidence>
<dbReference type="InterPro" id="IPR016292">
    <property type="entry name" value="Epoxide_hydrolase"/>
</dbReference>
<dbReference type="PIRSF" id="PIRSF001112">
    <property type="entry name" value="Epoxide_hydrolase"/>
    <property type="match status" value="1"/>
</dbReference>
<dbReference type="PROSITE" id="PS51318">
    <property type="entry name" value="TAT"/>
    <property type="match status" value="1"/>
</dbReference>
<dbReference type="PANTHER" id="PTHR21661">
    <property type="entry name" value="EPOXIDE HYDROLASE 1-RELATED"/>
    <property type="match status" value="1"/>
</dbReference>
<dbReference type="PRINTS" id="PR00412">
    <property type="entry name" value="EPOXHYDRLASE"/>
</dbReference>
<name>A0A2N5C6J9_9BURK</name>
<reference evidence="6 7" key="1">
    <citation type="submission" date="2017-12" db="EMBL/GenBank/DDBJ databases">
        <title>Genome sequence of the active heterotrophic nitrifier-denitrifier, Cupriavidus pauculus UM1.</title>
        <authorList>
            <person name="Putonti C."/>
            <person name="Castignetti D."/>
        </authorList>
    </citation>
    <scope>NUCLEOTIDE SEQUENCE [LARGE SCALE GENOMIC DNA]</scope>
    <source>
        <strain evidence="6 7">UM1</strain>
    </source>
</reference>
<dbReference type="RefSeq" id="WP_101684227.1">
    <property type="nucleotide sequence ID" value="NZ_PJRP01000015.1"/>
</dbReference>
<feature type="domain" description="Epoxide hydrolase N-terminal" evidence="5">
    <location>
        <begin position="57"/>
        <end position="161"/>
    </location>
</feature>
<evidence type="ECO:0000313" key="6">
    <source>
        <dbReference type="EMBL" id="PLP97833.1"/>
    </source>
</evidence>
<comment type="similarity">
    <text evidence="1">Belongs to the peptidase S33 family.</text>
</comment>
<feature type="active site" description="Nucleophile" evidence="4">
    <location>
        <position position="231"/>
    </location>
</feature>
<dbReference type="InterPro" id="IPR029058">
    <property type="entry name" value="AB_hydrolase_fold"/>
</dbReference>